<dbReference type="PANTHER" id="PTHR34853">
    <property type="match status" value="1"/>
</dbReference>
<dbReference type="EMBL" id="MU005583">
    <property type="protein sequence ID" value="KAF2683599.1"/>
    <property type="molecule type" value="Genomic_DNA"/>
</dbReference>
<evidence type="ECO:0000256" key="1">
    <source>
        <dbReference type="SAM" id="Phobius"/>
    </source>
</evidence>
<organism evidence="3 4">
    <name type="scientific">Lentithecium fluviatile CBS 122367</name>
    <dbReference type="NCBI Taxonomy" id="1168545"/>
    <lineage>
        <taxon>Eukaryota</taxon>
        <taxon>Fungi</taxon>
        <taxon>Dikarya</taxon>
        <taxon>Ascomycota</taxon>
        <taxon>Pezizomycotina</taxon>
        <taxon>Dothideomycetes</taxon>
        <taxon>Pleosporomycetidae</taxon>
        <taxon>Pleosporales</taxon>
        <taxon>Massarineae</taxon>
        <taxon>Lentitheciaceae</taxon>
        <taxon>Lentithecium</taxon>
    </lineage>
</organism>
<dbReference type="AlphaFoldDB" id="A0A6G1J0D3"/>
<protein>
    <recommendedName>
        <fullName evidence="2">AB hydrolase-1 domain-containing protein</fullName>
    </recommendedName>
</protein>
<dbReference type="Pfam" id="PF12697">
    <property type="entry name" value="Abhydrolase_6"/>
    <property type="match status" value="1"/>
</dbReference>
<accession>A0A6G1J0D3</accession>
<dbReference type="InterPro" id="IPR005152">
    <property type="entry name" value="Lipase_secreted"/>
</dbReference>
<evidence type="ECO:0000259" key="2">
    <source>
        <dbReference type="Pfam" id="PF12697"/>
    </source>
</evidence>
<keyword evidence="1" id="KW-1133">Transmembrane helix</keyword>
<dbReference type="PANTHER" id="PTHR34853:SF1">
    <property type="entry name" value="LIPASE 5"/>
    <property type="match status" value="1"/>
</dbReference>
<dbReference type="GO" id="GO:0016042">
    <property type="term" value="P:lipid catabolic process"/>
    <property type="evidence" value="ECO:0007669"/>
    <property type="project" value="InterPro"/>
</dbReference>
<feature type="domain" description="AB hydrolase-1" evidence="2">
    <location>
        <begin position="149"/>
        <end position="377"/>
    </location>
</feature>
<keyword evidence="1" id="KW-0812">Transmembrane</keyword>
<dbReference type="GO" id="GO:0004806">
    <property type="term" value="F:triacylglycerol lipase activity"/>
    <property type="evidence" value="ECO:0007669"/>
    <property type="project" value="InterPro"/>
</dbReference>
<dbReference type="Gene3D" id="3.40.50.1820">
    <property type="entry name" value="alpha/beta hydrolase"/>
    <property type="match status" value="2"/>
</dbReference>
<dbReference type="OrthoDB" id="5382058at2759"/>
<evidence type="ECO:0000313" key="3">
    <source>
        <dbReference type="EMBL" id="KAF2683599.1"/>
    </source>
</evidence>
<feature type="transmembrane region" description="Helical" evidence="1">
    <location>
        <begin position="6"/>
        <end position="25"/>
    </location>
</feature>
<dbReference type="InterPro" id="IPR029058">
    <property type="entry name" value="AB_hydrolase_fold"/>
</dbReference>
<dbReference type="Proteomes" id="UP000799291">
    <property type="component" value="Unassembled WGS sequence"/>
</dbReference>
<feature type="transmembrane region" description="Helical" evidence="1">
    <location>
        <begin position="243"/>
        <end position="266"/>
    </location>
</feature>
<feature type="transmembrane region" description="Helical" evidence="1">
    <location>
        <begin position="286"/>
        <end position="303"/>
    </location>
</feature>
<proteinExistence type="predicted"/>
<keyword evidence="4" id="KW-1185">Reference proteome</keyword>
<gene>
    <name evidence="3" type="ORF">K458DRAFT_443202</name>
</gene>
<evidence type="ECO:0000313" key="4">
    <source>
        <dbReference type="Proteomes" id="UP000799291"/>
    </source>
</evidence>
<keyword evidence="1" id="KW-0472">Membrane</keyword>
<name>A0A6G1J0D3_9PLEO</name>
<sequence length="443" mass="48884">MRVCFVYLFILFFCFILLLVPFLLLRLPAWWWNFLPHVIAYGRRHFASFAAVVQEALRWERDQWTDGGVSESAFYAAPVDPSNGTPGTLLRLEEVTNASAYTLPPATVLSRFIYQSETLDGTKVPVPAYILWLTSSLAPNNAPSHHENLWRHFWAPYNLALQGYVVVATDYAGLGVGKTLSGEPIVHGYLATPAQANDVIYFVQAAQQAFSQLGKQFVVIGISQGGAAAWSVAQHQVAAPLQAILPIWSILALGMMSAIAAYFPGFNMSDVFTPEGLQRSALVRDLGITPSTSIALLFGAPLLRPNWTEDPRMQTYQELILTGGRVIAQPLLVIKGEADPILQYSVVAAAIQDTLEKFPDASVEFIHIPGISHDPALTSSQWYWMDWIADRFAGKEASPSLKGLQVKAARPLEAYQPELTWFLSSATRSYQTGWFLPLLHSGG</sequence>
<dbReference type="SUPFAM" id="SSF53474">
    <property type="entry name" value="alpha/beta-Hydrolases"/>
    <property type="match status" value="1"/>
</dbReference>
<dbReference type="InterPro" id="IPR000073">
    <property type="entry name" value="AB_hydrolase_1"/>
</dbReference>
<reference evidence="3" key="1">
    <citation type="journal article" date="2020" name="Stud. Mycol.">
        <title>101 Dothideomycetes genomes: a test case for predicting lifestyles and emergence of pathogens.</title>
        <authorList>
            <person name="Haridas S."/>
            <person name="Albert R."/>
            <person name="Binder M."/>
            <person name="Bloem J."/>
            <person name="Labutti K."/>
            <person name="Salamov A."/>
            <person name="Andreopoulos B."/>
            <person name="Baker S."/>
            <person name="Barry K."/>
            <person name="Bills G."/>
            <person name="Bluhm B."/>
            <person name="Cannon C."/>
            <person name="Castanera R."/>
            <person name="Culley D."/>
            <person name="Daum C."/>
            <person name="Ezra D."/>
            <person name="Gonzalez J."/>
            <person name="Henrissat B."/>
            <person name="Kuo A."/>
            <person name="Liang C."/>
            <person name="Lipzen A."/>
            <person name="Lutzoni F."/>
            <person name="Magnuson J."/>
            <person name="Mondo S."/>
            <person name="Nolan M."/>
            <person name="Ohm R."/>
            <person name="Pangilinan J."/>
            <person name="Park H.-J."/>
            <person name="Ramirez L."/>
            <person name="Alfaro M."/>
            <person name="Sun H."/>
            <person name="Tritt A."/>
            <person name="Yoshinaga Y."/>
            <person name="Zwiers L.-H."/>
            <person name="Turgeon B."/>
            <person name="Goodwin S."/>
            <person name="Spatafora J."/>
            <person name="Crous P."/>
            <person name="Grigoriev I."/>
        </authorList>
    </citation>
    <scope>NUCLEOTIDE SEQUENCE</scope>
    <source>
        <strain evidence="3">CBS 122367</strain>
    </source>
</reference>